<dbReference type="Proteomes" id="UP001516061">
    <property type="component" value="Unassembled WGS sequence"/>
</dbReference>
<name>A0ABX2G6E5_9BURK</name>
<gene>
    <name evidence="4" type="ORF">HNQ01_003662</name>
</gene>
<evidence type="ECO:0000259" key="3">
    <source>
        <dbReference type="Pfam" id="PF01569"/>
    </source>
</evidence>
<feature type="region of interest" description="Disordered" evidence="1">
    <location>
        <begin position="197"/>
        <end position="245"/>
    </location>
</feature>
<reference evidence="4 5" key="1">
    <citation type="submission" date="2020-05" db="EMBL/GenBank/DDBJ databases">
        <title>Genomic Encyclopedia of Type Strains, Phase IV (KMG-V): Genome sequencing to study the core and pangenomes of soil and plant-associated prokaryotes.</title>
        <authorList>
            <person name="Whitman W."/>
        </authorList>
    </citation>
    <scope>NUCLEOTIDE SEQUENCE [LARGE SCALE GENOMIC DNA]</scope>
    <source>
        <strain evidence="4 5">C29</strain>
    </source>
</reference>
<dbReference type="InterPro" id="IPR036938">
    <property type="entry name" value="PAP2/HPO_sf"/>
</dbReference>
<keyword evidence="5" id="KW-1185">Reference proteome</keyword>
<feature type="compositionally biased region" description="Basic and acidic residues" evidence="1">
    <location>
        <begin position="197"/>
        <end position="211"/>
    </location>
</feature>
<dbReference type="EMBL" id="JABSNM010000020">
    <property type="protein sequence ID" value="NRT57901.1"/>
    <property type="molecule type" value="Genomic_DNA"/>
</dbReference>
<accession>A0ABX2G6E5</accession>
<dbReference type="Gene3D" id="1.20.144.10">
    <property type="entry name" value="Phosphatidic acid phosphatase type 2/haloperoxidase"/>
    <property type="match status" value="1"/>
</dbReference>
<evidence type="ECO:0000313" key="5">
    <source>
        <dbReference type="Proteomes" id="UP001516061"/>
    </source>
</evidence>
<feature type="domain" description="Phosphatidic acid phosphatase type 2/haloperoxidase" evidence="3">
    <location>
        <begin position="75"/>
        <end position="146"/>
    </location>
</feature>
<keyword evidence="2" id="KW-0812">Transmembrane</keyword>
<feature type="transmembrane region" description="Helical" evidence="2">
    <location>
        <begin position="12"/>
        <end position="31"/>
    </location>
</feature>
<dbReference type="RefSeq" id="WP_173806936.1">
    <property type="nucleotide sequence ID" value="NZ_JABSNM010000020.1"/>
</dbReference>
<proteinExistence type="predicted"/>
<feature type="transmembrane region" description="Helical" evidence="2">
    <location>
        <begin position="72"/>
        <end position="91"/>
    </location>
</feature>
<dbReference type="InterPro" id="IPR000326">
    <property type="entry name" value="PAP2/HPO"/>
</dbReference>
<evidence type="ECO:0000256" key="1">
    <source>
        <dbReference type="SAM" id="MobiDB-lite"/>
    </source>
</evidence>
<keyword evidence="2" id="KW-0472">Membrane</keyword>
<dbReference type="SUPFAM" id="SSF48317">
    <property type="entry name" value="Acid phosphatase/Vanadium-dependent haloperoxidase"/>
    <property type="match status" value="1"/>
</dbReference>
<dbReference type="CDD" id="cd01610">
    <property type="entry name" value="PAP2_like"/>
    <property type="match status" value="1"/>
</dbReference>
<organism evidence="4 5">
    <name type="scientific">Sphaerotilus uruguayifluvii</name>
    <dbReference type="NCBI Taxonomy" id="2735897"/>
    <lineage>
        <taxon>Bacteria</taxon>
        <taxon>Pseudomonadati</taxon>
        <taxon>Pseudomonadota</taxon>
        <taxon>Betaproteobacteria</taxon>
        <taxon>Burkholderiales</taxon>
        <taxon>Sphaerotilaceae</taxon>
        <taxon>Sphaerotilus</taxon>
    </lineage>
</organism>
<evidence type="ECO:0000256" key="2">
    <source>
        <dbReference type="SAM" id="Phobius"/>
    </source>
</evidence>
<dbReference type="Pfam" id="PF01569">
    <property type="entry name" value="PAP2"/>
    <property type="match status" value="1"/>
</dbReference>
<evidence type="ECO:0000313" key="4">
    <source>
        <dbReference type="EMBL" id="NRT57901.1"/>
    </source>
</evidence>
<comment type="caution">
    <text evidence="4">The sequence shown here is derived from an EMBL/GenBank/DDBJ whole genome shotgun (WGS) entry which is preliminary data.</text>
</comment>
<feature type="transmembrane region" description="Helical" evidence="2">
    <location>
        <begin position="43"/>
        <end position="66"/>
    </location>
</feature>
<protein>
    <submittedName>
        <fullName evidence="4">Membrane-associated phospholipid phosphatase</fullName>
    </submittedName>
</protein>
<sequence>MPAPDWPLITRLGEAQILLPLMGVLLLRLMLHAPSRALAWRWLGGTTLAALLTTASKVAFLGFGLGLASVDFTGFSGHSMFSAAVLPWLIALLRVPASRPLRAVHLLPGLLLAALIAVSRVEVGAHSWSEVITGHLLGLAVSAWVLPRRLVPLPQPGRAWLAPLLLGALLWLPLQAPPTRTHDLVIRLSLWVSGHERPHERTLPRPTDMRPEPAAGPCPCQQEGRLAPAHRAERESPLPHSTASS</sequence>
<keyword evidence="2" id="KW-1133">Transmembrane helix</keyword>